<protein>
    <submittedName>
        <fullName evidence="1">Uncharacterized protein</fullName>
    </submittedName>
</protein>
<dbReference type="AlphaFoldDB" id="A0A645ACH2"/>
<name>A0A645ACH2_9ZZZZ</name>
<sequence length="47" mass="5423">MLQPALSVLLQFLFFHPLSTNMKGKLDGDLDEEEKNKLNNKYIETAK</sequence>
<accession>A0A645ACH2</accession>
<organism evidence="1">
    <name type="scientific">bioreactor metagenome</name>
    <dbReference type="NCBI Taxonomy" id="1076179"/>
    <lineage>
        <taxon>unclassified sequences</taxon>
        <taxon>metagenomes</taxon>
        <taxon>ecological metagenomes</taxon>
    </lineage>
</organism>
<proteinExistence type="predicted"/>
<comment type="caution">
    <text evidence="1">The sequence shown here is derived from an EMBL/GenBank/DDBJ whole genome shotgun (WGS) entry which is preliminary data.</text>
</comment>
<evidence type="ECO:0000313" key="1">
    <source>
        <dbReference type="EMBL" id="MPM50646.1"/>
    </source>
</evidence>
<reference evidence="1" key="1">
    <citation type="submission" date="2019-08" db="EMBL/GenBank/DDBJ databases">
        <authorList>
            <person name="Kucharzyk K."/>
            <person name="Murdoch R.W."/>
            <person name="Higgins S."/>
            <person name="Loffler F."/>
        </authorList>
    </citation>
    <scope>NUCLEOTIDE SEQUENCE</scope>
</reference>
<gene>
    <name evidence="1" type="ORF">SDC9_97388</name>
</gene>
<dbReference type="EMBL" id="VSSQ01013057">
    <property type="protein sequence ID" value="MPM50646.1"/>
    <property type="molecule type" value="Genomic_DNA"/>
</dbReference>